<dbReference type="Gene3D" id="3.30.70.330">
    <property type="match status" value="1"/>
</dbReference>
<dbReference type="Proteomes" id="UP000179270">
    <property type="component" value="Unassembled WGS sequence"/>
</dbReference>
<sequence>MNKKLYVGNLLYEVTEDDLKTLFGAAGTVVSASIIRYQDTGRSKGFGFVEMDTEEAAQKAVDTLNGTDNKGRKLVVSEARPPKPRTDFNRE</sequence>
<dbReference type="InterPro" id="IPR035979">
    <property type="entry name" value="RBD_domain_sf"/>
</dbReference>
<dbReference type="STRING" id="1802055.A3A74_07475"/>
<dbReference type="Pfam" id="PF00076">
    <property type="entry name" value="RRM_1"/>
    <property type="match status" value="1"/>
</dbReference>
<proteinExistence type="predicted"/>
<dbReference type="EMBL" id="MGAF01000054">
    <property type="protein sequence ID" value="OGK39245.1"/>
    <property type="molecule type" value="Genomic_DNA"/>
</dbReference>
<keyword evidence="1" id="KW-0694">RNA-binding</keyword>
<dbReference type="PROSITE" id="PS50102">
    <property type="entry name" value="RRM"/>
    <property type="match status" value="1"/>
</dbReference>
<dbReference type="InterPro" id="IPR012677">
    <property type="entry name" value="Nucleotide-bd_a/b_plait_sf"/>
</dbReference>
<comment type="caution">
    <text evidence="4">The sequence shown here is derived from an EMBL/GenBank/DDBJ whole genome shotgun (WGS) entry which is preliminary data.</text>
</comment>
<protein>
    <submittedName>
        <fullName evidence="4">RNA-binding protein</fullName>
    </submittedName>
</protein>
<dbReference type="CDD" id="cd21608">
    <property type="entry name" value="RRM2_NsCP33_like"/>
    <property type="match status" value="1"/>
</dbReference>
<feature type="domain" description="RRM" evidence="3">
    <location>
        <begin position="3"/>
        <end position="81"/>
    </location>
</feature>
<dbReference type="SUPFAM" id="SSF54928">
    <property type="entry name" value="RNA-binding domain, RBD"/>
    <property type="match status" value="1"/>
</dbReference>
<dbReference type="PANTHER" id="PTHR48027">
    <property type="entry name" value="HETEROGENEOUS NUCLEAR RIBONUCLEOPROTEIN 87F-RELATED"/>
    <property type="match status" value="1"/>
</dbReference>
<dbReference type="InterPro" id="IPR052462">
    <property type="entry name" value="SLIRP/GR-RBP-like"/>
</dbReference>
<accession>A0A1F7I7A2</accession>
<evidence type="ECO:0000259" key="3">
    <source>
        <dbReference type="PROSITE" id="PS50102"/>
    </source>
</evidence>
<evidence type="ECO:0000313" key="5">
    <source>
        <dbReference type="Proteomes" id="UP000179270"/>
    </source>
</evidence>
<feature type="compositionally biased region" description="Basic and acidic residues" evidence="2">
    <location>
        <begin position="80"/>
        <end position="91"/>
    </location>
</feature>
<organism evidence="4 5">
    <name type="scientific">Candidatus Roizmanbacteria bacterium RIFCSPLOWO2_01_FULL_35_13</name>
    <dbReference type="NCBI Taxonomy" id="1802055"/>
    <lineage>
        <taxon>Bacteria</taxon>
        <taxon>Candidatus Roizmaniibacteriota</taxon>
    </lineage>
</organism>
<dbReference type="InterPro" id="IPR048289">
    <property type="entry name" value="RRM2_NsCP33-like"/>
</dbReference>
<dbReference type="GO" id="GO:0003723">
    <property type="term" value="F:RNA binding"/>
    <property type="evidence" value="ECO:0007669"/>
    <property type="project" value="UniProtKB-KW"/>
</dbReference>
<reference evidence="4 5" key="1">
    <citation type="journal article" date="2016" name="Nat. Commun.">
        <title>Thousands of microbial genomes shed light on interconnected biogeochemical processes in an aquifer system.</title>
        <authorList>
            <person name="Anantharaman K."/>
            <person name="Brown C.T."/>
            <person name="Hug L.A."/>
            <person name="Sharon I."/>
            <person name="Castelle C.J."/>
            <person name="Probst A.J."/>
            <person name="Thomas B.C."/>
            <person name="Singh A."/>
            <person name="Wilkins M.J."/>
            <person name="Karaoz U."/>
            <person name="Brodie E.L."/>
            <person name="Williams K.H."/>
            <person name="Hubbard S.S."/>
            <person name="Banfield J.F."/>
        </authorList>
    </citation>
    <scope>NUCLEOTIDE SEQUENCE [LARGE SCALE GENOMIC DNA]</scope>
</reference>
<evidence type="ECO:0000313" key="4">
    <source>
        <dbReference type="EMBL" id="OGK39245.1"/>
    </source>
</evidence>
<dbReference type="SMART" id="SM00360">
    <property type="entry name" value="RRM"/>
    <property type="match status" value="1"/>
</dbReference>
<dbReference type="AlphaFoldDB" id="A0A1F7I7A2"/>
<name>A0A1F7I7A2_9BACT</name>
<gene>
    <name evidence="4" type="ORF">A3A74_07475</name>
</gene>
<dbReference type="InterPro" id="IPR000504">
    <property type="entry name" value="RRM_dom"/>
</dbReference>
<evidence type="ECO:0000256" key="2">
    <source>
        <dbReference type="SAM" id="MobiDB-lite"/>
    </source>
</evidence>
<evidence type="ECO:0000256" key="1">
    <source>
        <dbReference type="ARBA" id="ARBA00022884"/>
    </source>
</evidence>
<feature type="region of interest" description="Disordered" evidence="2">
    <location>
        <begin position="65"/>
        <end position="91"/>
    </location>
</feature>